<dbReference type="InterPro" id="IPR000182">
    <property type="entry name" value="GNAT_dom"/>
</dbReference>
<evidence type="ECO:0000313" key="3">
    <source>
        <dbReference type="Proteomes" id="UP000236754"/>
    </source>
</evidence>
<dbReference type="RefSeq" id="WP_103885236.1">
    <property type="nucleotide sequence ID" value="NZ_FNVU01000003.1"/>
</dbReference>
<name>A0A1H5Y2D7_9ACTN</name>
<organism evidence="2 3">
    <name type="scientific">Actinacidiphila yanglinensis</name>
    <dbReference type="NCBI Taxonomy" id="310779"/>
    <lineage>
        <taxon>Bacteria</taxon>
        <taxon>Bacillati</taxon>
        <taxon>Actinomycetota</taxon>
        <taxon>Actinomycetes</taxon>
        <taxon>Kitasatosporales</taxon>
        <taxon>Streptomycetaceae</taxon>
        <taxon>Actinacidiphila</taxon>
    </lineage>
</organism>
<sequence>MGWMITESVTEFGTAAGGFLDRRPVEYSVLRTVSGTLRRRGADAYGPQAPRFGWWREEDGGEVAAAFLCTPPYPPLLARGPERALHELAAAWEGPLAGARGDAEAVRAFGAAWQERTGAGLRVEREQRLHRLGTLTPRTPAPPGRARVAGRDDLGLLVRWHEEFARDIGESTPGVARVLEDALGYGGRTLWEVDGEPVAMAGHTSPEDGALRIVAVYTPAELRGRGYAGAVTAAVSRAALDTGARDVLLATDLANPVSNHLYRRLGYLPVRDQLSVAFT</sequence>
<keyword evidence="3" id="KW-1185">Reference proteome</keyword>
<reference evidence="2 3" key="1">
    <citation type="submission" date="2016-10" db="EMBL/GenBank/DDBJ databases">
        <authorList>
            <person name="de Groot N.N."/>
        </authorList>
    </citation>
    <scope>NUCLEOTIDE SEQUENCE [LARGE SCALE GENOMIC DNA]</scope>
    <source>
        <strain evidence="2 3">CGMCC 4.2023</strain>
    </source>
</reference>
<dbReference type="GO" id="GO:0016747">
    <property type="term" value="F:acyltransferase activity, transferring groups other than amino-acyl groups"/>
    <property type="evidence" value="ECO:0007669"/>
    <property type="project" value="InterPro"/>
</dbReference>
<dbReference type="Pfam" id="PF00583">
    <property type="entry name" value="Acetyltransf_1"/>
    <property type="match status" value="1"/>
</dbReference>
<dbReference type="PROSITE" id="PS51186">
    <property type="entry name" value="GNAT"/>
    <property type="match status" value="1"/>
</dbReference>
<evidence type="ECO:0000313" key="2">
    <source>
        <dbReference type="EMBL" id="SEG17955.1"/>
    </source>
</evidence>
<dbReference type="SUPFAM" id="SSF55729">
    <property type="entry name" value="Acyl-CoA N-acyltransferases (Nat)"/>
    <property type="match status" value="1"/>
</dbReference>
<accession>A0A1H5Y2D7</accession>
<dbReference type="Gene3D" id="3.40.630.30">
    <property type="match status" value="1"/>
</dbReference>
<dbReference type="InterPro" id="IPR016181">
    <property type="entry name" value="Acyl_CoA_acyltransferase"/>
</dbReference>
<protein>
    <submittedName>
        <fullName evidence="2">FR47-like protein</fullName>
    </submittedName>
</protein>
<dbReference type="Proteomes" id="UP000236754">
    <property type="component" value="Unassembled WGS sequence"/>
</dbReference>
<dbReference type="CDD" id="cd04301">
    <property type="entry name" value="NAT_SF"/>
    <property type="match status" value="1"/>
</dbReference>
<feature type="domain" description="N-acetyltransferase" evidence="1">
    <location>
        <begin position="144"/>
        <end position="279"/>
    </location>
</feature>
<dbReference type="OrthoDB" id="3174529at2"/>
<evidence type="ECO:0000259" key="1">
    <source>
        <dbReference type="PROSITE" id="PS51186"/>
    </source>
</evidence>
<proteinExistence type="predicted"/>
<dbReference type="AlphaFoldDB" id="A0A1H5Y2D7"/>
<gene>
    <name evidence="2" type="ORF">SAMN05216223_103521</name>
</gene>
<dbReference type="EMBL" id="FNVU01000003">
    <property type="protein sequence ID" value="SEG17955.1"/>
    <property type="molecule type" value="Genomic_DNA"/>
</dbReference>